<dbReference type="PROSITE" id="PS52035">
    <property type="entry name" value="PEPTIDASE_M14"/>
    <property type="match status" value="1"/>
</dbReference>
<dbReference type="SMART" id="SM00631">
    <property type="entry name" value="Zn_pept"/>
    <property type="match status" value="1"/>
</dbReference>
<evidence type="ECO:0000259" key="8">
    <source>
        <dbReference type="PROSITE" id="PS52035"/>
    </source>
</evidence>
<dbReference type="EMBL" id="SVCA01000001">
    <property type="protein sequence ID" value="MBE6083916.1"/>
    <property type="molecule type" value="Genomic_DNA"/>
</dbReference>
<name>A0A927WFP3_SELRU</name>
<dbReference type="PANTHER" id="PTHR11705:SF143">
    <property type="entry name" value="SLL0236 PROTEIN"/>
    <property type="match status" value="1"/>
</dbReference>
<dbReference type="SUPFAM" id="SSF53187">
    <property type="entry name" value="Zn-dependent exopeptidases"/>
    <property type="match status" value="1"/>
</dbReference>
<comment type="caution">
    <text evidence="9">The sequence shown here is derived from an EMBL/GenBank/DDBJ whole genome shotgun (WGS) entry which is preliminary data.</text>
</comment>
<keyword evidence="6" id="KW-0482">Metalloprotease</keyword>
<evidence type="ECO:0000256" key="1">
    <source>
        <dbReference type="ARBA" id="ARBA00001947"/>
    </source>
</evidence>
<evidence type="ECO:0000256" key="5">
    <source>
        <dbReference type="ARBA" id="ARBA00022833"/>
    </source>
</evidence>
<evidence type="ECO:0000256" key="4">
    <source>
        <dbReference type="ARBA" id="ARBA00022801"/>
    </source>
</evidence>
<keyword evidence="5" id="KW-0862">Zinc</keyword>
<proteinExistence type="inferred from homology"/>
<evidence type="ECO:0000256" key="7">
    <source>
        <dbReference type="PROSITE-ProRule" id="PRU01379"/>
    </source>
</evidence>
<evidence type="ECO:0000256" key="3">
    <source>
        <dbReference type="ARBA" id="ARBA00022670"/>
    </source>
</evidence>
<gene>
    <name evidence="9" type="ORF">E7203_00330</name>
</gene>
<evidence type="ECO:0000256" key="2">
    <source>
        <dbReference type="ARBA" id="ARBA00005988"/>
    </source>
</evidence>
<dbReference type="Pfam" id="PF00246">
    <property type="entry name" value="Peptidase_M14"/>
    <property type="match status" value="1"/>
</dbReference>
<dbReference type="AlphaFoldDB" id="A0A927WFP3"/>
<dbReference type="Gene3D" id="3.40.630.10">
    <property type="entry name" value="Zn peptidases"/>
    <property type="match status" value="1"/>
</dbReference>
<organism evidence="9 10">
    <name type="scientific">Selenomonas ruminantium</name>
    <dbReference type="NCBI Taxonomy" id="971"/>
    <lineage>
        <taxon>Bacteria</taxon>
        <taxon>Bacillati</taxon>
        <taxon>Bacillota</taxon>
        <taxon>Negativicutes</taxon>
        <taxon>Selenomonadales</taxon>
        <taxon>Selenomonadaceae</taxon>
        <taxon>Selenomonas</taxon>
    </lineage>
</organism>
<dbReference type="InterPro" id="IPR000834">
    <property type="entry name" value="Peptidase_M14"/>
</dbReference>
<dbReference type="GO" id="GO:0004181">
    <property type="term" value="F:metallocarboxypeptidase activity"/>
    <property type="evidence" value="ECO:0007669"/>
    <property type="project" value="InterPro"/>
</dbReference>
<dbReference type="Proteomes" id="UP000772151">
    <property type="component" value="Unassembled WGS sequence"/>
</dbReference>
<dbReference type="RefSeq" id="WP_303667866.1">
    <property type="nucleotide sequence ID" value="NZ_SVCA01000001.1"/>
</dbReference>
<sequence length="361" mass="40024">MRVGYVLTLVTLLGIEIMMPGCGGAVPSQSVPHEVLQKQSERMAPPISQQDLVINTVPEKYTYEDFIGDLHKLQDNCSDNLQCVKLCDTSDGREVYDIVLGDPSSANHVLIFAAMHAREYITTQVVMRQLCDALDVLNGYDDSTYRGYSKKSLLRNVTVHFVPLDNPDGVAISQFGLNGVQNDDLRHNIASMAGGDYEQWKANAVGVDLNRNFDAGWQEFGGSPYPAAERYKGVYPGSEPEAACLIQLTKQNHIRRAISYHTCGALIYWYYKQTGAVLEESRHFAGLVSEETGYPLDDDYTAVDAAGYKDWAVYKMGVPAITIEVGAENGRSLINPVPMGRFGNIWERNKNVVYAVAYSLQ</sequence>
<dbReference type="GO" id="GO:0008270">
    <property type="term" value="F:zinc ion binding"/>
    <property type="evidence" value="ECO:0007669"/>
    <property type="project" value="InterPro"/>
</dbReference>
<evidence type="ECO:0000313" key="9">
    <source>
        <dbReference type="EMBL" id="MBE6083916.1"/>
    </source>
</evidence>
<comment type="similarity">
    <text evidence="2 7">Belongs to the peptidase M14 family.</text>
</comment>
<dbReference type="GO" id="GO:0006508">
    <property type="term" value="P:proteolysis"/>
    <property type="evidence" value="ECO:0007669"/>
    <property type="project" value="UniProtKB-KW"/>
</dbReference>
<comment type="cofactor">
    <cofactor evidence="1">
        <name>Zn(2+)</name>
        <dbReference type="ChEBI" id="CHEBI:29105"/>
    </cofactor>
</comment>
<feature type="domain" description="Peptidase M14" evidence="8">
    <location>
        <begin position="59"/>
        <end position="361"/>
    </location>
</feature>
<accession>A0A927WFP3</accession>
<dbReference type="GO" id="GO:0005615">
    <property type="term" value="C:extracellular space"/>
    <property type="evidence" value="ECO:0007669"/>
    <property type="project" value="TreeGrafter"/>
</dbReference>
<protein>
    <recommendedName>
        <fullName evidence="8">Peptidase M14 domain-containing protein</fullName>
    </recommendedName>
</protein>
<dbReference type="PANTHER" id="PTHR11705">
    <property type="entry name" value="PROTEASE FAMILY M14 CARBOXYPEPTIDASE A,B"/>
    <property type="match status" value="1"/>
</dbReference>
<keyword evidence="3" id="KW-0645">Protease</keyword>
<comment type="caution">
    <text evidence="7">Lacks conserved residue(s) required for the propagation of feature annotation.</text>
</comment>
<keyword evidence="4" id="KW-0378">Hydrolase</keyword>
<reference evidence="9" key="1">
    <citation type="submission" date="2019-04" db="EMBL/GenBank/DDBJ databases">
        <title>Evolution of Biomass-Degrading Anaerobic Consortia Revealed by Metagenomics.</title>
        <authorList>
            <person name="Peng X."/>
        </authorList>
    </citation>
    <scope>NUCLEOTIDE SEQUENCE</scope>
    <source>
        <strain evidence="9">SIG242</strain>
    </source>
</reference>
<evidence type="ECO:0000313" key="10">
    <source>
        <dbReference type="Proteomes" id="UP000772151"/>
    </source>
</evidence>
<evidence type="ECO:0000256" key="6">
    <source>
        <dbReference type="ARBA" id="ARBA00023049"/>
    </source>
</evidence>